<dbReference type="Proteomes" id="UP000887574">
    <property type="component" value="Unplaced"/>
</dbReference>
<dbReference type="Gene3D" id="3.20.20.80">
    <property type="entry name" value="Glycosidases"/>
    <property type="match status" value="1"/>
</dbReference>
<evidence type="ECO:0000259" key="5">
    <source>
        <dbReference type="PROSITE" id="PS51910"/>
    </source>
</evidence>
<keyword evidence="1 3" id="KW-0378">Hydrolase</keyword>
<evidence type="ECO:0000313" key="6">
    <source>
        <dbReference type="Proteomes" id="UP000887574"/>
    </source>
</evidence>
<proteinExistence type="inferred from homology"/>
<evidence type="ECO:0000256" key="3">
    <source>
        <dbReference type="RuleBase" id="RU000489"/>
    </source>
</evidence>
<dbReference type="AlphaFoldDB" id="A0A915CV62"/>
<reference evidence="7" key="1">
    <citation type="submission" date="2022-11" db="UniProtKB">
        <authorList>
            <consortium name="WormBaseParasite"/>
        </authorList>
    </citation>
    <scope>IDENTIFICATION</scope>
</reference>
<dbReference type="SUPFAM" id="SSF51445">
    <property type="entry name" value="(Trans)glycosidases"/>
    <property type="match status" value="1"/>
</dbReference>
<accession>A0A915CV62</accession>
<protein>
    <submittedName>
        <fullName evidence="7">GH18 domain-containing protein</fullName>
    </submittedName>
</protein>
<name>A0A915CV62_9BILA</name>
<dbReference type="PROSITE" id="PS51910">
    <property type="entry name" value="GH18_2"/>
    <property type="match status" value="1"/>
</dbReference>
<evidence type="ECO:0000256" key="2">
    <source>
        <dbReference type="ARBA" id="ARBA00023295"/>
    </source>
</evidence>
<keyword evidence="2 3" id="KW-0326">Glycosidase</keyword>
<keyword evidence="6" id="KW-1185">Reference proteome</keyword>
<dbReference type="InterPro" id="IPR001579">
    <property type="entry name" value="Glyco_hydro_18_chit_AS"/>
</dbReference>
<dbReference type="PANTHER" id="PTHR11177">
    <property type="entry name" value="CHITINASE"/>
    <property type="match status" value="1"/>
</dbReference>
<dbReference type="GO" id="GO:0006032">
    <property type="term" value="P:chitin catabolic process"/>
    <property type="evidence" value="ECO:0007669"/>
    <property type="project" value="UniProtKB-ARBA"/>
</dbReference>
<dbReference type="InterPro" id="IPR050314">
    <property type="entry name" value="Glycosyl_Hydrlase_18"/>
</dbReference>
<feature type="domain" description="GH18" evidence="5">
    <location>
        <begin position="1"/>
        <end position="178"/>
    </location>
</feature>
<dbReference type="GO" id="GO:0005975">
    <property type="term" value="P:carbohydrate metabolic process"/>
    <property type="evidence" value="ECO:0007669"/>
    <property type="project" value="InterPro"/>
</dbReference>
<evidence type="ECO:0000256" key="4">
    <source>
        <dbReference type="RuleBase" id="RU004453"/>
    </source>
</evidence>
<organism evidence="6 7">
    <name type="scientific">Ditylenchus dipsaci</name>
    <dbReference type="NCBI Taxonomy" id="166011"/>
    <lineage>
        <taxon>Eukaryota</taxon>
        <taxon>Metazoa</taxon>
        <taxon>Ecdysozoa</taxon>
        <taxon>Nematoda</taxon>
        <taxon>Chromadorea</taxon>
        <taxon>Rhabditida</taxon>
        <taxon>Tylenchina</taxon>
        <taxon>Tylenchomorpha</taxon>
        <taxon>Sphaerularioidea</taxon>
        <taxon>Anguinidae</taxon>
        <taxon>Anguininae</taxon>
        <taxon>Ditylenchus</taxon>
    </lineage>
</organism>
<sequence length="178" mass="20925">MKLIHTSEDAILLIGPSIDKEELNLSQKTMFQDYVLTFCWLLEECMTTTQQNLPTRMIYHLIRAMLDYMHDNSTLLFQEMSSSAENRQTFINSSISFVRKHGFDGIDIDWEYPRGAQEMASFSTLFQELREAVKADSDISTRKLYLLRQLCLLEHEMSTMATTSHYRIINRLYFLDEL</sequence>
<dbReference type="Pfam" id="PF00704">
    <property type="entry name" value="Glyco_hydro_18"/>
    <property type="match status" value="1"/>
</dbReference>
<dbReference type="InterPro" id="IPR001223">
    <property type="entry name" value="Glyco_hydro18_cat"/>
</dbReference>
<dbReference type="PROSITE" id="PS01095">
    <property type="entry name" value="GH18_1"/>
    <property type="match status" value="1"/>
</dbReference>
<dbReference type="GO" id="GO:0008061">
    <property type="term" value="F:chitin binding"/>
    <property type="evidence" value="ECO:0007669"/>
    <property type="project" value="TreeGrafter"/>
</dbReference>
<comment type="similarity">
    <text evidence="4">Belongs to the glycosyl hydrolase 18 family.</text>
</comment>
<dbReference type="GO" id="GO:0005576">
    <property type="term" value="C:extracellular region"/>
    <property type="evidence" value="ECO:0007669"/>
    <property type="project" value="TreeGrafter"/>
</dbReference>
<dbReference type="WBParaSite" id="jg1257">
    <property type="protein sequence ID" value="jg1257"/>
    <property type="gene ID" value="jg1257"/>
</dbReference>
<dbReference type="InterPro" id="IPR017853">
    <property type="entry name" value="GH"/>
</dbReference>
<evidence type="ECO:0000256" key="1">
    <source>
        <dbReference type="ARBA" id="ARBA00022801"/>
    </source>
</evidence>
<dbReference type="PANTHER" id="PTHR11177:SF400">
    <property type="entry name" value="ENDOCHITINASE-RELATED"/>
    <property type="match status" value="1"/>
</dbReference>
<dbReference type="GO" id="GO:0004568">
    <property type="term" value="F:chitinase activity"/>
    <property type="evidence" value="ECO:0007669"/>
    <property type="project" value="UniProtKB-ARBA"/>
</dbReference>
<evidence type="ECO:0000313" key="7">
    <source>
        <dbReference type="WBParaSite" id="jg1257"/>
    </source>
</evidence>